<dbReference type="Proteomes" id="UP000774804">
    <property type="component" value="Unassembled WGS sequence"/>
</dbReference>
<dbReference type="Proteomes" id="UP000736787">
    <property type="component" value="Unassembled WGS sequence"/>
</dbReference>
<dbReference type="EMBL" id="RCMK01000187">
    <property type="protein sequence ID" value="KAG2945281.1"/>
    <property type="molecule type" value="Genomic_DNA"/>
</dbReference>
<reference evidence="1" key="1">
    <citation type="submission" date="2018-10" db="EMBL/GenBank/DDBJ databases">
        <title>Effector identification in a new, highly contiguous assembly of the strawberry crown rot pathogen Phytophthora cactorum.</title>
        <authorList>
            <person name="Armitage A.D."/>
            <person name="Nellist C.F."/>
            <person name="Bates H."/>
            <person name="Vickerstaff R.J."/>
            <person name="Harrison R.J."/>
        </authorList>
    </citation>
    <scope>NUCLEOTIDE SEQUENCE</scope>
    <source>
        <strain evidence="1">4032</strain>
        <strain evidence="2">4040</strain>
        <strain evidence="3">P421</strain>
    </source>
</reference>
<evidence type="ECO:0000313" key="2">
    <source>
        <dbReference type="EMBL" id="KAG2945281.1"/>
    </source>
</evidence>
<sequence length="93" mass="10373">MDKIHDHYLRKTLLGQPLLRQSLTQCSPKDVKWKFTHARLSETVRGLTVRVQQSSGREGSSNALRSRECFASKMSRILMSISADDIAALGAVS</sequence>
<proteinExistence type="predicted"/>
<evidence type="ECO:0000313" key="3">
    <source>
        <dbReference type="EMBL" id="KAG3220755.1"/>
    </source>
</evidence>
<evidence type="ECO:0000313" key="4">
    <source>
        <dbReference type="Proteomes" id="UP000774804"/>
    </source>
</evidence>
<dbReference type="Proteomes" id="UP000760860">
    <property type="component" value="Unassembled WGS sequence"/>
</dbReference>
<evidence type="ECO:0000313" key="1">
    <source>
        <dbReference type="EMBL" id="KAG2922737.1"/>
    </source>
</evidence>
<comment type="caution">
    <text evidence="1">The sequence shown here is derived from an EMBL/GenBank/DDBJ whole genome shotgun (WGS) entry which is preliminary data.</text>
</comment>
<dbReference type="AlphaFoldDB" id="A0A8T1CJ96"/>
<protein>
    <submittedName>
        <fullName evidence="1">Uncharacterized protein</fullName>
    </submittedName>
</protein>
<name>A0A8T1CJ96_9STRA</name>
<accession>A0A8T1CJ96</accession>
<dbReference type="EMBL" id="RCMV01000248">
    <property type="protein sequence ID" value="KAG3220755.1"/>
    <property type="molecule type" value="Genomic_DNA"/>
</dbReference>
<organism evidence="1 4">
    <name type="scientific">Phytophthora cactorum</name>
    <dbReference type="NCBI Taxonomy" id="29920"/>
    <lineage>
        <taxon>Eukaryota</taxon>
        <taxon>Sar</taxon>
        <taxon>Stramenopiles</taxon>
        <taxon>Oomycota</taxon>
        <taxon>Peronosporomycetes</taxon>
        <taxon>Peronosporales</taxon>
        <taxon>Peronosporaceae</taxon>
        <taxon>Phytophthora</taxon>
    </lineage>
</organism>
<gene>
    <name evidence="1" type="ORF">PC115_g9159</name>
    <name evidence="2" type="ORF">PC117_g8586</name>
    <name evidence="3" type="ORF">PC129_g8493</name>
</gene>
<dbReference type="EMBL" id="RCMI01000247">
    <property type="protein sequence ID" value="KAG2922737.1"/>
    <property type="molecule type" value="Genomic_DNA"/>
</dbReference>